<sequence>MILNPEIKSIYPQDLKSMIRGIRNYLKLYVINDKDLSPRISKDTKLYYSENKNSEYQYGITQKVDNKDLKVFSKSDLIFMQNDLETQYGKKNYYLIRDEIISQITSSTNNFSFTIEDIFDVLDNIKETYFSNNEDKSDSFQDKLYSRFKNFLYDIFQTILGLIDDIVLLFISVCIIVNLQLRSEYPSGLFYPNNENKFPYVFFDPKNNTYQPTLVTTNITKNYNLGENVFIDIADNIGAKNTNSDNNYCSINDPYNITKKCGGKETQFQSYLEKRISYENMDFFSKKFIDSNKSKSSKELTIYGLISYIMAYTSCNVNGNMQLINELFNPIMNMTFCDKPFIFNKLLSFLFIWVFYNIFKNNVTSIKNVFKNLIFKGNLVKKNISKTLEKLKGKDGQYKSLDVGENDEKNEFIPTRTCKSLINDYIYLIDYYTEKDVNLNEKLKNSYTNAKNIEDEIDRTTLTTFIKNNGNDILDGLKDKKCFEVKFNNTNASISLGDDNKFTFTMDTLLSIISSIFSPFLVFFKLLFLMIYPLVSIHTILGFMNYSSYTPSYFIKAFCYYGIAASMLLCVTLTTLFIKMIKSEDQNINTLFDDIYDNFEKIIKGIKSNIESEQDTLKDDLSALQEGFREGISKKKKKKRKKRGGATNQKKKKKK</sequence>
<keyword evidence="2" id="KW-0812">Transmembrane</keyword>
<feature type="transmembrane region" description="Helical" evidence="2">
    <location>
        <begin position="300"/>
        <end position="321"/>
    </location>
</feature>
<name>A0A6C0KNV7_9ZZZZ</name>
<feature type="transmembrane region" description="Helical" evidence="2">
    <location>
        <begin position="553"/>
        <end position="578"/>
    </location>
</feature>
<reference evidence="3" key="1">
    <citation type="journal article" date="2020" name="Nature">
        <title>Giant virus diversity and host interactions through global metagenomics.</title>
        <authorList>
            <person name="Schulz F."/>
            <person name="Roux S."/>
            <person name="Paez-Espino D."/>
            <person name="Jungbluth S."/>
            <person name="Walsh D.A."/>
            <person name="Denef V.J."/>
            <person name="McMahon K.D."/>
            <person name="Konstantinidis K.T."/>
            <person name="Eloe-Fadrosh E.A."/>
            <person name="Kyrpides N.C."/>
            <person name="Woyke T."/>
        </authorList>
    </citation>
    <scope>NUCLEOTIDE SEQUENCE</scope>
    <source>
        <strain evidence="3">GVMAG-S-3300012919-55</strain>
    </source>
</reference>
<evidence type="ECO:0000256" key="2">
    <source>
        <dbReference type="SAM" id="Phobius"/>
    </source>
</evidence>
<evidence type="ECO:0000256" key="1">
    <source>
        <dbReference type="SAM" id="MobiDB-lite"/>
    </source>
</evidence>
<organism evidence="3">
    <name type="scientific">viral metagenome</name>
    <dbReference type="NCBI Taxonomy" id="1070528"/>
    <lineage>
        <taxon>unclassified sequences</taxon>
        <taxon>metagenomes</taxon>
        <taxon>organismal metagenomes</taxon>
    </lineage>
</organism>
<keyword evidence="2" id="KW-0472">Membrane</keyword>
<evidence type="ECO:0000313" key="3">
    <source>
        <dbReference type="EMBL" id="QHU18018.1"/>
    </source>
</evidence>
<feature type="compositionally biased region" description="Basic residues" evidence="1">
    <location>
        <begin position="634"/>
        <end position="655"/>
    </location>
</feature>
<protein>
    <submittedName>
        <fullName evidence="3">Uncharacterized protein</fullName>
    </submittedName>
</protein>
<feature type="transmembrane region" description="Helical" evidence="2">
    <location>
        <begin position="155"/>
        <end position="179"/>
    </location>
</feature>
<feature type="transmembrane region" description="Helical" evidence="2">
    <location>
        <begin position="509"/>
        <end position="533"/>
    </location>
</feature>
<feature type="transmembrane region" description="Helical" evidence="2">
    <location>
        <begin position="341"/>
        <end position="359"/>
    </location>
</feature>
<dbReference type="AlphaFoldDB" id="A0A6C0KNV7"/>
<proteinExistence type="predicted"/>
<feature type="region of interest" description="Disordered" evidence="1">
    <location>
        <begin position="628"/>
        <end position="655"/>
    </location>
</feature>
<dbReference type="EMBL" id="MN740921">
    <property type="protein sequence ID" value="QHU18018.1"/>
    <property type="molecule type" value="Genomic_DNA"/>
</dbReference>
<accession>A0A6C0KNV7</accession>
<keyword evidence="2" id="KW-1133">Transmembrane helix</keyword>